<reference evidence="2" key="3">
    <citation type="submission" date="2025-05" db="UniProtKB">
        <authorList>
            <consortium name="Ensembl"/>
        </authorList>
    </citation>
    <scope>IDENTIFICATION</scope>
</reference>
<feature type="compositionally biased region" description="Basic and acidic residues" evidence="1">
    <location>
        <begin position="27"/>
        <end position="47"/>
    </location>
</feature>
<sequence length="255" mass="28517">MESVLCLGDFSLQVFYTRLQRQQPVESDNKKETKGGKPAKGKGDQSKAIKVAPVNCVLPPHSLPVDTHNFKYIVDPYNEGGDCEWSSTAEIMRKTLQMYSHQFTPLWEGVIGSESTCSPTELERLLVNCSSFIFYGMGRFLAHIQPSRLATLNLAECQMAILFDLVQNSTLPCQSQQEVQESKFCSKTHVPLETPIQCAYLLTLCGAHSVMLNQWSSSARTNAQNMEAIMENLLKKKTDIGPICPYFVGEHDTDL</sequence>
<dbReference type="STRING" id="7994.ENSAMXP00000027498"/>
<name>A0A3B1ITI0_ASTMX</name>
<dbReference type="PANTHER" id="PTHR15977:SF15">
    <property type="entry name" value="CILIA- AND FLAGELLA-ASSOCIATED PROTEIN 46"/>
    <property type="match status" value="1"/>
</dbReference>
<feature type="region of interest" description="Disordered" evidence="1">
    <location>
        <begin position="23"/>
        <end position="47"/>
    </location>
</feature>
<accession>A0A3B1ITI0</accession>
<evidence type="ECO:0000256" key="1">
    <source>
        <dbReference type="SAM" id="MobiDB-lite"/>
    </source>
</evidence>
<reference evidence="3" key="2">
    <citation type="journal article" date="2014" name="Nat. Commun.">
        <title>The cavefish genome reveals candidate genes for eye loss.</title>
        <authorList>
            <person name="McGaugh S.E."/>
            <person name="Gross J.B."/>
            <person name="Aken B."/>
            <person name="Blin M."/>
            <person name="Borowsky R."/>
            <person name="Chalopin D."/>
            <person name="Hinaux H."/>
            <person name="Jeffery W.R."/>
            <person name="Keene A."/>
            <person name="Ma L."/>
            <person name="Minx P."/>
            <person name="Murphy D."/>
            <person name="O'Quin K.E."/>
            <person name="Retaux S."/>
            <person name="Rohner N."/>
            <person name="Searle S.M."/>
            <person name="Stahl B.A."/>
            <person name="Tabin C."/>
            <person name="Volff J.N."/>
            <person name="Yoshizawa M."/>
            <person name="Warren W.C."/>
        </authorList>
    </citation>
    <scope>NUCLEOTIDE SEQUENCE [LARGE SCALE GENOMIC DNA]</scope>
    <source>
        <strain evidence="3">female</strain>
    </source>
</reference>
<dbReference type="Bgee" id="ENSAMXG00000029056">
    <property type="expression patterns" value="Expressed in testis and 9 other cell types or tissues"/>
</dbReference>
<proteinExistence type="predicted"/>
<dbReference type="GeneTree" id="ENSGT00570000079216"/>
<dbReference type="GO" id="GO:0060294">
    <property type="term" value="P:cilium movement involved in cell motility"/>
    <property type="evidence" value="ECO:0007669"/>
    <property type="project" value="InterPro"/>
</dbReference>
<protein>
    <submittedName>
        <fullName evidence="2">Uncharacterized protein</fullName>
    </submittedName>
</protein>
<dbReference type="GO" id="GO:0035082">
    <property type="term" value="P:axoneme assembly"/>
    <property type="evidence" value="ECO:0007669"/>
    <property type="project" value="InterPro"/>
</dbReference>
<organism evidence="2 3">
    <name type="scientific">Astyanax mexicanus</name>
    <name type="common">Blind cave fish</name>
    <name type="synonym">Astyanax fasciatus mexicanus</name>
    <dbReference type="NCBI Taxonomy" id="7994"/>
    <lineage>
        <taxon>Eukaryota</taxon>
        <taxon>Metazoa</taxon>
        <taxon>Chordata</taxon>
        <taxon>Craniata</taxon>
        <taxon>Vertebrata</taxon>
        <taxon>Euteleostomi</taxon>
        <taxon>Actinopterygii</taxon>
        <taxon>Neopterygii</taxon>
        <taxon>Teleostei</taxon>
        <taxon>Ostariophysi</taxon>
        <taxon>Characiformes</taxon>
        <taxon>Characoidei</taxon>
        <taxon>Acestrorhamphidae</taxon>
        <taxon>Acestrorhamphinae</taxon>
        <taxon>Astyanax</taxon>
    </lineage>
</organism>
<dbReference type="Ensembl" id="ENSAMXT00000039877.1">
    <property type="protein sequence ID" value="ENSAMXP00000032845.1"/>
    <property type="gene ID" value="ENSAMXG00000029056.1"/>
</dbReference>
<dbReference type="InterPro" id="IPR039586">
    <property type="entry name" value="CFAP46"/>
</dbReference>
<evidence type="ECO:0000313" key="3">
    <source>
        <dbReference type="Proteomes" id="UP000018467"/>
    </source>
</evidence>
<reference evidence="3" key="1">
    <citation type="submission" date="2013-03" db="EMBL/GenBank/DDBJ databases">
        <authorList>
            <person name="Jeffery W."/>
            <person name="Warren W."/>
            <person name="Wilson R.K."/>
        </authorList>
    </citation>
    <scope>NUCLEOTIDE SEQUENCE</scope>
    <source>
        <strain evidence="3">female</strain>
    </source>
</reference>
<keyword evidence="3" id="KW-1185">Reference proteome</keyword>
<dbReference type="Proteomes" id="UP000018467">
    <property type="component" value="Unassembled WGS sequence"/>
</dbReference>
<dbReference type="Ensembl" id="ENSAMXT00000038776.1">
    <property type="protein sequence ID" value="ENSAMXP00000027498.1"/>
    <property type="gene ID" value="ENSAMXG00000029056.1"/>
</dbReference>
<dbReference type="PANTHER" id="PTHR15977">
    <property type="entry name" value="CILIA- AND FLAGELLA-ASSOCIATED PROTEIN 46"/>
    <property type="match status" value="1"/>
</dbReference>
<dbReference type="AlphaFoldDB" id="A0A3B1ITI0"/>
<evidence type="ECO:0000313" key="2">
    <source>
        <dbReference type="Ensembl" id="ENSAMXP00000032845.1"/>
    </source>
</evidence>